<gene>
    <name evidence="2" type="ORF">DKG75_14400</name>
</gene>
<feature type="transmembrane region" description="Helical" evidence="1">
    <location>
        <begin position="200"/>
        <end position="219"/>
    </location>
</feature>
<dbReference type="OrthoDB" id="7273156at2"/>
<dbReference type="InterPro" id="IPR016516">
    <property type="entry name" value="UCP07580"/>
</dbReference>
<evidence type="ECO:0000313" key="3">
    <source>
        <dbReference type="Proteomes" id="UP000246077"/>
    </source>
</evidence>
<keyword evidence="1" id="KW-0472">Membrane</keyword>
<sequence>MAMTPYKIVPRKVSFDWKGTPPQWIKGEPFVSHLANSTHILLPIVEAWFCQVYKEALPHVTDDKLREDVIAFMRQEAIHGGAHKPLAEHFLKFGMNIAPGVARTQRIVDRLVGDPERIFGLIPVKRLGLGKWWLDTRVGIIAAGEHFTCILGRFILENQELDKLEPDATMLDLLRWHGAEEVEHRAVAFDLYKDMTGAPIAHRVLVLGFILPFLTWYWVESTRYLMSQDPTIAKVPGFFTEWRKASARNIIPSARSLIGASWRFLTPGYNPEHEADTEIALDYLARSPATRRKTAAA</sequence>
<evidence type="ECO:0000313" key="2">
    <source>
        <dbReference type="EMBL" id="PWR19658.1"/>
    </source>
</evidence>
<dbReference type="PANTHER" id="PTHR39456">
    <property type="entry name" value="METAL-DEPENDENT HYDROLASE"/>
    <property type="match status" value="1"/>
</dbReference>
<proteinExistence type="predicted"/>
<dbReference type="Pfam" id="PF10118">
    <property type="entry name" value="Metal_hydrol"/>
    <property type="match status" value="1"/>
</dbReference>
<dbReference type="PIRSF" id="PIRSF007580">
    <property type="entry name" value="UCP07580"/>
    <property type="match status" value="1"/>
</dbReference>
<accession>A0A317DY53</accession>
<dbReference type="PANTHER" id="PTHR39456:SF1">
    <property type="entry name" value="METAL-DEPENDENT HYDROLASE"/>
    <property type="match status" value="1"/>
</dbReference>
<protein>
    <submittedName>
        <fullName evidence="2">Metal-dependent hydrolase</fullName>
    </submittedName>
</protein>
<name>A0A317DY53_9PROT</name>
<keyword evidence="1" id="KW-0812">Transmembrane</keyword>
<organism evidence="2 3">
    <name type="scientific">Zavarzinia compransoris</name>
    <dbReference type="NCBI Taxonomy" id="1264899"/>
    <lineage>
        <taxon>Bacteria</taxon>
        <taxon>Pseudomonadati</taxon>
        <taxon>Pseudomonadota</taxon>
        <taxon>Alphaproteobacteria</taxon>
        <taxon>Rhodospirillales</taxon>
        <taxon>Zavarziniaceae</taxon>
        <taxon>Zavarzinia</taxon>
    </lineage>
</organism>
<comment type="caution">
    <text evidence="2">The sequence shown here is derived from an EMBL/GenBank/DDBJ whole genome shotgun (WGS) entry which is preliminary data.</text>
</comment>
<dbReference type="GO" id="GO:0016787">
    <property type="term" value="F:hydrolase activity"/>
    <property type="evidence" value="ECO:0007669"/>
    <property type="project" value="UniProtKB-KW"/>
</dbReference>
<dbReference type="AlphaFoldDB" id="A0A317DY53"/>
<keyword evidence="2" id="KW-0378">Hydrolase</keyword>
<dbReference type="EMBL" id="QGLF01000004">
    <property type="protein sequence ID" value="PWR19658.1"/>
    <property type="molecule type" value="Genomic_DNA"/>
</dbReference>
<evidence type="ECO:0000256" key="1">
    <source>
        <dbReference type="SAM" id="Phobius"/>
    </source>
</evidence>
<keyword evidence="3" id="KW-1185">Reference proteome</keyword>
<dbReference type="Proteomes" id="UP000246077">
    <property type="component" value="Unassembled WGS sequence"/>
</dbReference>
<reference evidence="3" key="1">
    <citation type="submission" date="2018-05" db="EMBL/GenBank/DDBJ databases">
        <title>Zavarzinia sp. HR-AS.</title>
        <authorList>
            <person name="Lee Y."/>
            <person name="Jeon C.O."/>
        </authorList>
    </citation>
    <scope>NUCLEOTIDE SEQUENCE [LARGE SCALE GENOMIC DNA]</scope>
    <source>
        <strain evidence="3">DSM 1231</strain>
    </source>
</reference>
<keyword evidence="1" id="KW-1133">Transmembrane helix</keyword>